<dbReference type="Proteomes" id="UP001346869">
    <property type="component" value="Unassembled WGS sequence"/>
</dbReference>
<accession>A0AAN7WUM9</accession>
<evidence type="ECO:0000313" key="2">
    <source>
        <dbReference type="Proteomes" id="UP001346869"/>
    </source>
</evidence>
<name>A0AAN7WUM9_ELEMC</name>
<reference evidence="1 2" key="2">
    <citation type="journal article" date="2023" name="Mol. Biol. Evol.">
        <title>Genomics of Secondarily Temperate Adaptation in the Only Non-Antarctic Icefish.</title>
        <authorList>
            <person name="Rivera-Colon A.G."/>
            <person name="Rayamajhi N."/>
            <person name="Minhas B.F."/>
            <person name="Madrigal G."/>
            <person name="Bilyk K.T."/>
            <person name="Yoon V."/>
            <person name="Hune M."/>
            <person name="Gregory S."/>
            <person name="Cheng C.H.C."/>
            <person name="Catchen J.M."/>
        </authorList>
    </citation>
    <scope>NUCLEOTIDE SEQUENCE [LARGE SCALE GENOMIC DNA]</scope>
    <source>
        <strain evidence="1">JMC-PN-2008</strain>
    </source>
</reference>
<comment type="caution">
    <text evidence="1">The sequence shown here is derived from an EMBL/GenBank/DDBJ whole genome shotgun (WGS) entry which is preliminary data.</text>
</comment>
<proteinExistence type="predicted"/>
<protein>
    <submittedName>
        <fullName evidence="1">Uncharacterized protein</fullName>
    </submittedName>
</protein>
<gene>
    <name evidence="1" type="ORF">PBY51_016632</name>
</gene>
<dbReference type="EMBL" id="JAUZQC010000026">
    <property type="protein sequence ID" value="KAK5847510.1"/>
    <property type="molecule type" value="Genomic_DNA"/>
</dbReference>
<organism evidence="1 2">
    <name type="scientific">Eleginops maclovinus</name>
    <name type="common">Patagonian blennie</name>
    <name type="synonym">Eleginus maclovinus</name>
    <dbReference type="NCBI Taxonomy" id="56733"/>
    <lineage>
        <taxon>Eukaryota</taxon>
        <taxon>Metazoa</taxon>
        <taxon>Chordata</taxon>
        <taxon>Craniata</taxon>
        <taxon>Vertebrata</taxon>
        <taxon>Euteleostomi</taxon>
        <taxon>Actinopterygii</taxon>
        <taxon>Neopterygii</taxon>
        <taxon>Teleostei</taxon>
        <taxon>Neoteleostei</taxon>
        <taxon>Acanthomorphata</taxon>
        <taxon>Eupercaria</taxon>
        <taxon>Perciformes</taxon>
        <taxon>Notothenioidei</taxon>
        <taxon>Eleginopidae</taxon>
        <taxon>Eleginops</taxon>
    </lineage>
</organism>
<sequence length="90" mass="9739">MNQQHTPRSLNTAAGYLVSTGSEWKCIWEKEIALRSVCPRAAVLIGGREPVAGNGGPSRLRALPGDGHYRWHSMAVSAAIFTPQASLFMC</sequence>
<dbReference type="AlphaFoldDB" id="A0AAN7WUM9"/>
<keyword evidence="2" id="KW-1185">Reference proteome</keyword>
<reference evidence="1 2" key="1">
    <citation type="journal article" date="2023" name="Genes (Basel)">
        <title>Chromosome-Level Genome Assembly and Circadian Gene Repertoire of the Patagonia Blennie Eleginops maclovinus-The Closest Ancestral Proxy of Antarctic Cryonotothenioids.</title>
        <authorList>
            <person name="Cheng C.C."/>
            <person name="Rivera-Colon A.G."/>
            <person name="Minhas B.F."/>
            <person name="Wilson L."/>
            <person name="Rayamajhi N."/>
            <person name="Vargas-Chacoff L."/>
            <person name="Catchen J.M."/>
        </authorList>
    </citation>
    <scope>NUCLEOTIDE SEQUENCE [LARGE SCALE GENOMIC DNA]</scope>
    <source>
        <strain evidence="1">JMC-PN-2008</strain>
    </source>
</reference>
<evidence type="ECO:0000313" key="1">
    <source>
        <dbReference type="EMBL" id="KAK5847510.1"/>
    </source>
</evidence>